<dbReference type="Gene3D" id="3.20.20.30">
    <property type="entry name" value="Luciferase-like domain"/>
    <property type="match status" value="1"/>
</dbReference>
<dbReference type="InterPro" id="IPR036661">
    <property type="entry name" value="Luciferase-like_sf"/>
</dbReference>
<protein>
    <recommendedName>
        <fullName evidence="2">Luciferase-like domain-containing protein</fullName>
    </recommendedName>
</protein>
<dbReference type="AlphaFoldDB" id="A0A381YTR5"/>
<evidence type="ECO:0000256" key="1">
    <source>
        <dbReference type="ARBA" id="ARBA00023002"/>
    </source>
</evidence>
<evidence type="ECO:0000313" key="3">
    <source>
        <dbReference type="EMBL" id="SVA80012.1"/>
    </source>
</evidence>
<dbReference type="PANTHER" id="PTHR43244">
    <property type="match status" value="1"/>
</dbReference>
<dbReference type="SUPFAM" id="SSF51679">
    <property type="entry name" value="Bacterial luciferase-like"/>
    <property type="match status" value="1"/>
</dbReference>
<feature type="domain" description="Luciferase-like" evidence="2">
    <location>
        <begin position="13"/>
        <end position="326"/>
    </location>
</feature>
<gene>
    <name evidence="3" type="ORF">METZ01_LOCUS132866</name>
</gene>
<organism evidence="3">
    <name type="scientific">marine metagenome</name>
    <dbReference type="NCBI Taxonomy" id="408172"/>
    <lineage>
        <taxon>unclassified sequences</taxon>
        <taxon>metagenomes</taxon>
        <taxon>ecological metagenomes</taxon>
    </lineage>
</organism>
<dbReference type="GO" id="GO:0016705">
    <property type="term" value="F:oxidoreductase activity, acting on paired donors, with incorporation or reduction of molecular oxygen"/>
    <property type="evidence" value="ECO:0007669"/>
    <property type="project" value="InterPro"/>
</dbReference>
<name>A0A381YTR5_9ZZZZ</name>
<dbReference type="Pfam" id="PF00296">
    <property type="entry name" value="Bac_luciferase"/>
    <property type="match status" value="1"/>
</dbReference>
<dbReference type="EMBL" id="UINC01018959">
    <property type="protein sequence ID" value="SVA80012.1"/>
    <property type="molecule type" value="Genomic_DNA"/>
</dbReference>
<accession>A0A381YTR5</accession>
<dbReference type="PANTHER" id="PTHR43244:SF1">
    <property type="entry name" value="5,10-METHYLENETETRAHYDROMETHANOPTERIN REDUCTASE"/>
    <property type="match status" value="1"/>
</dbReference>
<dbReference type="InterPro" id="IPR011251">
    <property type="entry name" value="Luciferase-like_dom"/>
</dbReference>
<reference evidence="3" key="1">
    <citation type="submission" date="2018-05" db="EMBL/GenBank/DDBJ databases">
        <authorList>
            <person name="Lanie J.A."/>
            <person name="Ng W.-L."/>
            <person name="Kazmierczak K.M."/>
            <person name="Andrzejewski T.M."/>
            <person name="Davidsen T.M."/>
            <person name="Wayne K.J."/>
            <person name="Tettelin H."/>
            <person name="Glass J.I."/>
            <person name="Rusch D."/>
            <person name="Podicherti R."/>
            <person name="Tsui H.-C.T."/>
            <person name="Winkler M.E."/>
        </authorList>
    </citation>
    <scope>NUCLEOTIDE SEQUENCE</scope>
</reference>
<proteinExistence type="predicted"/>
<dbReference type="InterPro" id="IPR050564">
    <property type="entry name" value="F420-G6PD/mer"/>
</dbReference>
<keyword evidence="1" id="KW-0560">Oxidoreductase</keyword>
<sequence>VKFGVSLGRIDDVDLAVQAEGFGYDFCWVWDSPLLRSNLWVVMALVAERTERIRVGSGVAIPGLRVAPTTANAIATINRLAPGRTFLGVGTGNTAMRSMGQLPMRVADYAEHLRVIRALLNGETVEYVANGRTHPVSFQSRELNYVDIEHPIPIHVGGFGPKSQALAGELGDGLITGIPRGGSIPDALANVQRGADHANRTLDNFETTALVNMLLLNSDETLTSPRVLEEVGSSVMVNVHYLYDRFLEVGAEPSRFVESIWEEYVAFRRERDANRSVSDVHSSHYGHLDPEEARFVTPELIRECAIVGQPGDIIEQLTDLEQQGLDGINFIPPVDQQYDIYARFASEVIEKM</sequence>
<feature type="non-terminal residue" evidence="3">
    <location>
        <position position="1"/>
    </location>
</feature>
<evidence type="ECO:0000259" key="2">
    <source>
        <dbReference type="Pfam" id="PF00296"/>
    </source>
</evidence>